<dbReference type="SUPFAM" id="SSF49870">
    <property type="entry name" value="Osmotin, thaumatin-like protein"/>
    <property type="match status" value="1"/>
</dbReference>
<dbReference type="Pfam" id="PF01476">
    <property type="entry name" value="LysM"/>
    <property type="match status" value="1"/>
</dbReference>
<dbReference type="AlphaFoldDB" id="A0A5N5QAB3"/>
<reference evidence="4 5" key="1">
    <citation type="journal article" date="2019" name="Fungal Biol. Biotechnol.">
        <title>Draft genome sequence of fastidious pathogen Ceratobasidium theobromae, which causes vascular-streak dieback in Theobroma cacao.</title>
        <authorList>
            <person name="Ali S.S."/>
            <person name="Asman A."/>
            <person name="Shao J."/>
            <person name="Firmansyah A.P."/>
            <person name="Susilo A.W."/>
            <person name="Rosmana A."/>
            <person name="McMahon P."/>
            <person name="Junaid M."/>
            <person name="Guest D."/>
            <person name="Kheng T.Y."/>
            <person name="Meinhardt L.W."/>
            <person name="Bailey B.A."/>
        </authorList>
    </citation>
    <scope>NUCLEOTIDE SEQUENCE [LARGE SCALE GENOMIC DNA]</scope>
    <source>
        <strain evidence="4 5">CT2</strain>
    </source>
</reference>
<dbReference type="InterPro" id="IPR001938">
    <property type="entry name" value="Thaumatin"/>
</dbReference>
<evidence type="ECO:0000313" key="5">
    <source>
        <dbReference type="Proteomes" id="UP000383932"/>
    </source>
</evidence>
<dbReference type="InterPro" id="IPR018392">
    <property type="entry name" value="LysM"/>
</dbReference>
<protein>
    <submittedName>
        <fullName evidence="4">Thaumatin-like protein</fullName>
    </submittedName>
</protein>
<dbReference type="PRINTS" id="PR00347">
    <property type="entry name" value="THAUMATIN"/>
</dbReference>
<evidence type="ECO:0000256" key="1">
    <source>
        <dbReference type="SAM" id="MobiDB-lite"/>
    </source>
</evidence>
<accession>A0A5N5QAB3</accession>
<dbReference type="EMBL" id="SSOP01000481">
    <property type="protein sequence ID" value="KAB5588346.1"/>
    <property type="molecule type" value="Genomic_DNA"/>
</dbReference>
<evidence type="ECO:0000313" key="4">
    <source>
        <dbReference type="EMBL" id="KAB5588346.1"/>
    </source>
</evidence>
<feature type="compositionally biased region" description="Acidic residues" evidence="1">
    <location>
        <begin position="467"/>
        <end position="487"/>
    </location>
</feature>
<dbReference type="SMART" id="SM00257">
    <property type="entry name" value="LysM"/>
    <property type="match status" value="2"/>
</dbReference>
<dbReference type="Gene3D" id="3.10.350.10">
    <property type="entry name" value="LysM domain"/>
    <property type="match status" value="2"/>
</dbReference>
<name>A0A5N5QAB3_9AGAM</name>
<keyword evidence="5" id="KW-1185">Reference proteome</keyword>
<feature type="domain" description="LysM" evidence="3">
    <location>
        <begin position="346"/>
        <end position="392"/>
    </location>
</feature>
<feature type="region of interest" description="Disordered" evidence="1">
    <location>
        <begin position="408"/>
        <end position="487"/>
    </location>
</feature>
<dbReference type="Pfam" id="PF00314">
    <property type="entry name" value="Thaumatin"/>
    <property type="match status" value="1"/>
</dbReference>
<dbReference type="OrthoDB" id="5985073at2759"/>
<feature type="domain" description="LysM" evidence="3">
    <location>
        <begin position="290"/>
        <end position="337"/>
    </location>
</feature>
<dbReference type="SUPFAM" id="SSF54106">
    <property type="entry name" value="LysM domain"/>
    <property type="match status" value="2"/>
</dbReference>
<dbReference type="Proteomes" id="UP000383932">
    <property type="component" value="Unassembled WGS sequence"/>
</dbReference>
<dbReference type="CDD" id="cd00118">
    <property type="entry name" value="LysM"/>
    <property type="match status" value="2"/>
</dbReference>
<feature type="chain" id="PRO_5024290810" evidence="2">
    <location>
        <begin position="18"/>
        <end position="487"/>
    </location>
</feature>
<feature type="compositionally biased region" description="Low complexity" evidence="1">
    <location>
        <begin position="432"/>
        <end position="466"/>
    </location>
</feature>
<dbReference type="PANTHER" id="PTHR31048">
    <property type="entry name" value="OS03G0233200 PROTEIN"/>
    <property type="match status" value="1"/>
</dbReference>
<proteinExistence type="predicted"/>
<evidence type="ECO:0000259" key="3">
    <source>
        <dbReference type="PROSITE" id="PS51782"/>
    </source>
</evidence>
<dbReference type="SMART" id="SM00205">
    <property type="entry name" value="THN"/>
    <property type="match status" value="1"/>
</dbReference>
<keyword evidence="2" id="KW-0732">Signal</keyword>
<feature type="compositionally biased region" description="Pro residues" evidence="1">
    <location>
        <begin position="415"/>
        <end position="425"/>
    </location>
</feature>
<dbReference type="InterPro" id="IPR037176">
    <property type="entry name" value="Osmotin/thaumatin-like_sf"/>
</dbReference>
<gene>
    <name evidence="4" type="ORF">CTheo_8214</name>
</gene>
<organism evidence="4 5">
    <name type="scientific">Ceratobasidium theobromae</name>
    <dbReference type="NCBI Taxonomy" id="1582974"/>
    <lineage>
        <taxon>Eukaryota</taxon>
        <taxon>Fungi</taxon>
        <taxon>Dikarya</taxon>
        <taxon>Basidiomycota</taxon>
        <taxon>Agaricomycotina</taxon>
        <taxon>Agaricomycetes</taxon>
        <taxon>Cantharellales</taxon>
        <taxon>Ceratobasidiaceae</taxon>
        <taxon>Ceratobasidium</taxon>
    </lineage>
</organism>
<dbReference type="PROSITE" id="PS51782">
    <property type="entry name" value="LYSM"/>
    <property type="match status" value="2"/>
</dbReference>
<dbReference type="InterPro" id="IPR036779">
    <property type="entry name" value="LysM_dom_sf"/>
</dbReference>
<dbReference type="Gene3D" id="2.60.110.10">
    <property type="entry name" value="Thaumatin"/>
    <property type="match status" value="1"/>
</dbReference>
<feature type="signal peptide" evidence="2">
    <location>
        <begin position="1"/>
        <end position="17"/>
    </location>
</feature>
<dbReference type="PROSITE" id="PS51367">
    <property type="entry name" value="THAUMATIN_2"/>
    <property type="match status" value="1"/>
</dbReference>
<sequence>MIPSILTLALFFPLVFGRWFTVKNNCPFTIWPAVYTDPTRGSATPLTQNGWEAAPNSSRSFAVPDNWAAGRIWGRRGCDFSKSQGPESCLTGGCAGGLNCTGTGAAPTSLAEWTLSPTPDRFDYYDVSLVEGADLPMRITSNKECPVAECPVDLVATCPEPLKGPFDSNGYAVGCRSSCFANLDGNQGNSPNCCSGDFGTPEKCPSANVAFYDFFSGCLGIGSWRSVEFGAQRAIAQSHMLILSMNQAVRRCGRVPERTKQTHPVSCICGGKFQDTPDVAAAVFAADCTRSYTVKEGDICDSISKANNVSTYQLSTVNADAINDACTNLEIGQVLCLGTAGQDCNIVHTVVAGDTCDKVMQGAAINATMLYANNPQIDEYCSNIYIGEVLCVANQVLSPAEVSGRIVGAAGGEPAGPPAPTPYPEAKPKPKPAASKATEPTGPAPTSTEPSSSTQPPAAAAVSTPTPDDDDDANLPECEDPNDDGYW</sequence>
<evidence type="ECO:0000256" key="2">
    <source>
        <dbReference type="SAM" id="SignalP"/>
    </source>
</evidence>
<comment type="caution">
    <text evidence="4">The sequence shown here is derived from an EMBL/GenBank/DDBJ whole genome shotgun (WGS) entry which is preliminary data.</text>
</comment>